<proteinExistence type="predicted"/>
<dbReference type="Proteomes" id="UP000244248">
    <property type="component" value="Unassembled WGS sequence"/>
</dbReference>
<dbReference type="RefSeq" id="WP_107941326.1">
    <property type="nucleotide sequence ID" value="NZ_QANS01000006.1"/>
</dbReference>
<dbReference type="EMBL" id="QANS01000006">
    <property type="protein sequence ID" value="PTU30381.1"/>
    <property type="molecule type" value="Genomic_DNA"/>
</dbReference>
<evidence type="ECO:0000313" key="3">
    <source>
        <dbReference type="Proteomes" id="UP000244248"/>
    </source>
</evidence>
<dbReference type="InterPro" id="IPR018713">
    <property type="entry name" value="MPAB/Lcp_cat_dom"/>
</dbReference>
<dbReference type="GO" id="GO:0016491">
    <property type="term" value="F:oxidoreductase activity"/>
    <property type="evidence" value="ECO:0007669"/>
    <property type="project" value="InterPro"/>
</dbReference>
<comment type="caution">
    <text evidence="2">The sequence shown here is derived from an EMBL/GenBank/DDBJ whole genome shotgun (WGS) entry which is preliminary data.</text>
</comment>
<feature type="domain" description="ER-bound oxygenase mpaB/mpaB'/Rubber oxygenase catalytic" evidence="1">
    <location>
        <begin position="111"/>
        <end position="246"/>
    </location>
</feature>
<keyword evidence="3" id="KW-1185">Reference proteome</keyword>
<gene>
    <name evidence="2" type="ORF">CJD38_15690</name>
</gene>
<evidence type="ECO:0000259" key="1">
    <source>
        <dbReference type="Pfam" id="PF09995"/>
    </source>
</evidence>
<accession>A0A2T5MCU4</accession>
<dbReference type="Pfam" id="PF09995">
    <property type="entry name" value="MPAB_Lcp_cat"/>
    <property type="match status" value="1"/>
</dbReference>
<name>A0A2T5MCU4_9GAMM</name>
<protein>
    <recommendedName>
        <fullName evidence="1">ER-bound oxygenase mpaB/mpaB'/Rubber oxygenase catalytic domain-containing protein</fullName>
    </recommendedName>
</protein>
<sequence>MSRPSRTWARDEIAQLDVASDAHRIAHLSFVVRYGEPIFLHALFSVAFVYNVGLPEMAKILYRDGRGPILRDTRKRNFDSLTYFGEMYRHGDGPATRLITDRLVKIHGNFPINNDMFLYTLSTLACLPRRVSERFMGDKGLTDKECEAQYRFWCSLGELMQIKNIPQTQEAFMEWMLAFEARTFKPSMECTAIAQALADEWADYWMPKPLKKFGIGIFYALIDPLMRQRLQMPEPSALQTWTANTAVKVYFLLKRVLPDPRERHMSDFFGRAYGKNVNINQVGYKGSAT</sequence>
<evidence type="ECO:0000313" key="2">
    <source>
        <dbReference type="EMBL" id="PTU30381.1"/>
    </source>
</evidence>
<organism evidence="2 3">
    <name type="scientific">Stenotrophobium rhamnosiphilum</name>
    <dbReference type="NCBI Taxonomy" id="2029166"/>
    <lineage>
        <taxon>Bacteria</taxon>
        <taxon>Pseudomonadati</taxon>
        <taxon>Pseudomonadota</taxon>
        <taxon>Gammaproteobacteria</taxon>
        <taxon>Nevskiales</taxon>
        <taxon>Nevskiaceae</taxon>
        <taxon>Stenotrophobium</taxon>
    </lineage>
</organism>
<dbReference type="InterPro" id="IPR046366">
    <property type="entry name" value="MPAB"/>
</dbReference>
<dbReference type="PANTHER" id="PTHR36124:SF1">
    <property type="entry name" value="ER-BOUND OXYGENASE MPAB_MPAB'_RUBBER OXYGENASE CATALYTIC DOMAIN-CONTAINING PROTEIN"/>
    <property type="match status" value="1"/>
</dbReference>
<dbReference type="OrthoDB" id="836517at2"/>
<reference evidence="2 3" key="1">
    <citation type="submission" date="2018-04" db="EMBL/GenBank/DDBJ databases">
        <title>Novel species isolated from glacier.</title>
        <authorList>
            <person name="Liu Q."/>
            <person name="Xin Y.-H."/>
        </authorList>
    </citation>
    <scope>NUCLEOTIDE SEQUENCE [LARGE SCALE GENOMIC DNA]</scope>
    <source>
        <strain evidence="2 3">GT1R17</strain>
    </source>
</reference>
<dbReference type="AlphaFoldDB" id="A0A2T5MCU4"/>
<dbReference type="PANTHER" id="PTHR36124">
    <property type="match status" value="1"/>
</dbReference>